<evidence type="ECO:0000256" key="6">
    <source>
        <dbReference type="ARBA" id="ARBA00023242"/>
    </source>
</evidence>
<evidence type="ECO:0000256" key="2">
    <source>
        <dbReference type="ARBA" id="ARBA00004123"/>
    </source>
</evidence>
<dbReference type="CDD" id="cd07470">
    <property type="entry name" value="CYTH-like_mRNA_RTPase"/>
    <property type="match status" value="1"/>
</dbReference>
<protein>
    <recommendedName>
        <fullName evidence="7">mRNA 5'-phosphatase</fullName>
        <ecNumber evidence="7">3.6.1.74</ecNumber>
    </recommendedName>
</protein>
<evidence type="ECO:0000256" key="3">
    <source>
        <dbReference type="ARBA" id="ARBA00006345"/>
    </source>
</evidence>
<dbReference type="Gene3D" id="3.20.100.10">
    <property type="entry name" value="mRNA triphosphatase Cet1-like"/>
    <property type="match status" value="1"/>
</dbReference>
<accession>A0AAV9I2A7</accession>
<dbReference type="GO" id="GO:0004651">
    <property type="term" value="F:polynucleotide 5'-phosphatase activity"/>
    <property type="evidence" value="ECO:0007669"/>
    <property type="project" value="InterPro"/>
</dbReference>
<reference evidence="10 11" key="1">
    <citation type="submission" date="2022-07" db="EMBL/GenBank/DDBJ databases">
        <title>Genome-wide signatures of adaptation to extreme environments.</title>
        <authorList>
            <person name="Cho C.H."/>
            <person name="Yoon H.S."/>
        </authorList>
    </citation>
    <scope>NUCLEOTIDE SEQUENCE [LARGE SCALE GENOMIC DNA]</scope>
    <source>
        <strain evidence="10 11">108.79 E11</strain>
    </source>
</reference>
<dbReference type="InterPro" id="IPR033469">
    <property type="entry name" value="CYTH-like_dom_sf"/>
</dbReference>
<evidence type="ECO:0000256" key="5">
    <source>
        <dbReference type="ARBA" id="ARBA00022801"/>
    </source>
</evidence>
<dbReference type="Proteomes" id="UP001300502">
    <property type="component" value="Unassembled WGS sequence"/>
</dbReference>
<dbReference type="SUPFAM" id="SSF55154">
    <property type="entry name" value="CYTH-like phosphatases"/>
    <property type="match status" value="1"/>
</dbReference>
<comment type="catalytic activity">
    <reaction evidence="8">
        <text>a 5'-end triphospho-ribonucleoside in mRNA + H2O = a 5'-end diphospho-ribonucleoside in mRNA + phosphate + H(+)</text>
        <dbReference type="Rhea" id="RHEA:67004"/>
        <dbReference type="Rhea" id="RHEA-COMP:17164"/>
        <dbReference type="Rhea" id="RHEA-COMP:17165"/>
        <dbReference type="ChEBI" id="CHEBI:15377"/>
        <dbReference type="ChEBI" id="CHEBI:15378"/>
        <dbReference type="ChEBI" id="CHEBI:43474"/>
        <dbReference type="ChEBI" id="CHEBI:167616"/>
        <dbReference type="ChEBI" id="CHEBI:167618"/>
        <dbReference type="EC" id="3.6.1.74"/>
    </reaction>
    <physiologicalReaction direction="left-to-right" evidence="8">
        <dbReference type="Rhea" id="RHEA:67005"/>
    </physiologicalReaction>
</comment>
<keyword evidence="5" id="KW-0378">Hydrolase</keyword>
<sequence length="325" mass="37772">MYNPFEKQPVDRCQDSTCLKRRKTQSDKDEEQGNTEVAKAYNDTSSPIQNLFRVRVPDDSTLCLVEFLARCVTNPNTEVEFKLGLVLEKAESRRVFLPIAAETPLSPEFNNKVRFQSQVDLATFKLLNSCMNNRVENSAKFDSKDQHIVYRRIQEIDRRYPDNIRQTSKLVKENNGNIREEKVCCISKRRIDDLNFLSPRTTYDFRCSCSVEEPCSPPVNMKPISQRKKNRLSYRDKFVQVDITTVFSYEDDQIPLSETTVDPSSLSYEVELEVTPEAALYDACEKMRLGQQNRVFDIAQCLLDNMRYITRLLTRKTNHLSEEGK</sequence>
<organism evidence="10 11">
    <name type="scientific">Galdieria yellowstonensis</name>
    <dbReference type="NCBI Taxonomy" id="3028027"/>
    <lineage>
        <taxon>Eukaryota</taxon>
        <taxon>Rhodophyta</taxon>
        <taxon>Bangiophyceae</taxon>
        <taxon>Galdieriales</taxon>
        <taxon>Galdieriaceae</taxon>
        <taxon>Galdieria</taxon>
    </lineage>
</organism>
<dbReference type="PANTHER" id="PTHR28118:SF1">
    <property type="entry name" value="POLYNUCLEOTIDE 5'-TRIPHOSPHATASE CTL1-RELATED"/>
    <property type="match status" value="1"/>
</dbReference>
<dbReference type="Pfam" id="PF02940">
    <property type="entry name" value="mRNA_triPase"/>
    <property type="match status" value="1"/>
</dbReference>
<evidence type="ECO:0000313" key="10">
    <source>
        <dbReference type="EMBL" id="KAK4522288.1"/>
    </source>
</evidence>
<name>A0AAV9I2A7_9RHOD</name>
<dbReference type="EMBL" id="JANCYU010000003">
    <property type="protein sequence ID" value="KAK4522288.1"/>
    <property type="molecule type" value="Genomic_DNA"/>
</dbReference>
<proteinExistence type="inferred from homology"/>
<dbReference type="InterPro" id="IPR037009">
    <property type="entry name" value="mRNA_triPase_Cet1_sf"/>
</dbReference>
<comment type="caution">
    <text evidence="10">The sequence shown here is derived from an EMBL/GenBank/DDBJ whole genome shotgun (WGS) entry which is preliminary data.</text>
</comment>
<evidence type="ECO:0000256" key="4">
    <source>
        <dbReference type="ARBA" id="ARBA00022664"/>
    </source>
</evidence>
<comment type="similarity">
    <text evidence="3">Belongs to the fungal TPase family.</text>
</comment>
<dbReference type="GO" id="GO:0006397">
    <property type="term" value="P:mRNA processing"/>
    <property type="evidence" value="ECO:0007669"/>
    <property type="project" value="UniProtKB-KW"/>
</dbReference>
<dbReference type="GO" id="GO:0005634">
    <property type="term" value="C:nucleus"/>
    <property type="evidence" value="ECO:0007669"/>
    <property type="project" value="UniProtKB-SubCell"/>
</dbReference>
<keyword evidence="6" id="KW-0539">Nucleus</keyword>
<comment type="cofactor">
    <cofactor evidence="1">
        <name>Mg(2+)</name>
        <dbReference type="ChEBI" id="CHEBI:18420"/>
    </cofactor>
</comment>
<feature type="domain" description="mRNA triphosphatase Cet1-like" evidence="9">
    <location>
        <begin position="75"/>
        <end position="274"/>
    </location>
</feature>
<evidence type="ECO:0000256" key="8">
    <source>
        <dbReference type="ARBA" id="ARBA00047740"/>
    </source>
</evidence>
<dbReference type="GO" id="GO:0140818">
    <property type="term" value="F:mRNA 5'-triphosphate monophosphatase activity"/>
    <property type="evidence" value="ECO:0007669"/>
    <property type="project" value="UniProtKB-EC"/>
</dbReference>
<dbReference type="InterPro" id="IPR004206">
    <property type="entry name" value="mRNA_triPase_Cet1"/>
</dbReference>
<gene>
    <name evidence="10" type="ORF">GAYE_HPESCF16G0168</name>
</gene>
<dbReference type="AlphaFoldDB" id="A0AAV9I2A7"/>
<evidence type="ECO:0000256" key="7">
    <source>
        <dbReference type="ARBA" id="ARBA00035028"/>
    </source>
</evidence>
<dbReference type="PANTHER" id="PTHR28118">
    <property type="entry name" value="POLYNUCLEOTIDE 5'-TRIPHOSPHATASE-RELATED"/>
    <property type="match status" value="1"/>
</dbReference>
<keyword evidence="11" id="KW-1185">Reference proteome</keyword>
<comment type="subcellular location">
    <subcellularLocation>
        <location evidence="2">Nucleus</location>
    </subcellularLocation>
</comment>
<dbReference type="EC" id="3.6.1.74" evidence="7"/>
<evidence type="ECO:0000259" key="9">
    <source>
        <dbReference type="Pfam" id="PF02940"/>
    </source>
</evidence>
<evidence type="ECO:0000256" key="1">
    <source>
        <dbReference type="ARBA" id="ARBA00001946"/>
    </source>
</evidence>
<evidence type="ECO:0000313" key="11">
    <source>
        <dbReference type="Proteomes" id="UP001300502"/>
    </source>
</evidence>
<keyword evidence="4" id="KW-0507">mRNA processing</keyword>
<dbReference type="InterPro" id="IPR040343">
    <property type="entry name" value="Cet1/Ctl1"/>
</dbReference>